<dbReference type="EMBL" id="RFFH01000003">
    <property type="protein sequence ID" value="RMI33497.1"/>
    <property type="molecule type" value="Genomic_DNA"/>
</dbReference>
<dbReference type="RefSeq" id="WP_122187695.1">
    <property type="nucleotide sequence ID" value="NZ_RFFH01000003.1"/>
</dbReference>
<protein>
    <submittedName>
        <fullName evidence="2">DUF4267 domain-containing protein</fullName>
    </submittedName>
</protein>
<dbReference type="InterPro" id="IPR025363">
    <property type="entry name" value="DUF4267"/>
</dbReference>
<accession>A0A3M2L7H9</accession>
<evidence type="ECO:0000256" key="1">
    <source>
        <dbReference type="SAM" id="Phobius"/>
    </source>
</evidence>
<keyword evidence="3" id="KW-1185">Reference proteome</keyword>
<proteinExistence type="predicted"/>
<feature type="transmembrane region" description="Helical" evidence="1">
    <location>
        <begin position="7"/>
        <end position="27"/>
    </location>
</feature>
<evidence type="ECO:0000313" key="3">
    <source>
        <dbReference type="Proteomes" id="UP000279275"/>
    </source>
</evidence>
<reference evidence="2 3" key="1">
    <citation type="submission" date="2018-10" db="EMBL/GenBank/DDBJ databases">
        <title>Isolation from cow dung.</title>
        <authorList>
            <person name="Ling L."/>
        </authorList>
    </citation>
    <scope>NUCLEOTIDE SEQUENCE [LARGE SCALE GENOMIC DNA]</scope>
    <source>
        <strain evidence="2 3">NEAU-LL90</strain>
    </source>
</reference>
<keyword evidence="1" id="KW-0812">Transmembrane</keyword>
<dbReference type="Proteomes" id="UP000279275">
    <property type="component" value="Unassembled WGS sequence"/>
</dbReference>
<gene>
    <name evidence="2" type="ORF">EBN03_10245</name>
</gene>
<feature type="transmembrane region" description="Helical" evidence="1">
    <location>
        <begin position="102"/>
        <end position="123"/>
    </location>
</feature>
<comment type="caution">
    <text evidence="2">The sequence shown here is derived from an EMBL/GenBank/DDBJ whole genome shotgun (WGS) entry which is preliminary data.</text>
</comment>
<sequence>MSLKTVNNILTASGVLFMLYVGVSYILTPATIAPGFGLPTWPAGDGGGFLIEKGILDVVTVLVPAVLLLTGHRRALGLTMLVESLAPFGDMTNVLAHHGSTATAFGVHGLTAVLVAVTGLLILHETRGAAAASVKGSASAPVPALS</sequence>
<dbReference type="OrthoDB" id="119790at2"/>
<name>A0A3M2L7H9_9NOCA</name>
<dbReference type="AlphaFoldDB" id="A0A3M2L7H9"/>
<keyword evidence="1" id="KW-0472">Membrane</keyword>
<keyword evidence="1" id="KW-1133">Transmembrane helix</keyword>
<dbReference type="Pfam" id="PF14087">
    <property type="entry name" value="DUF4267"/>
    <property type="match status" value="1"/>
</dbReference>
<evidence type="ECO:0000313" key="2">
    <source>
        <dbReference type="EMBL" id="RMI33497.1"/>
    </source>
</evidence>
<organism evidence="2 3">
    <name type="scientific">Nocardia stercoris</name>
    <dbReference type="NCBI Taxonomy" id="2483361"/>
    <lineage>
        <taxon>Bacteria</taxon>
        <taxon>Bacillati</taxon>
        <taxon>Actinomycetota</taxon>
        <taxon>Actinomycetes</taxon>
        <taxon>Mycobacteriales</taxon>
        <taxon>Nocardiaceae</taxon>
        <taxon>Nocardia</taxon>
    </lineage>
</organism>